<feature type="compositionally biased region" description="Basic residues" evidence="1">
    <location>
        <begin position="877"/>
        <end position="888"/>
    </location>
</feature>
<dbReference type="OrthoDB" id="185373at2759"/>
<feature type="compositionally biased region" description="Acidic residues" evidence="1">
    <location>
        <begin position="501"/>
        <end position="511"/>
    </location>
</feature>
<organism evidence="2 3">
    <name type="scientific">Ceriporiopsis subvermispora (strain B)</name>
    <name type="common">White-rot fungus</name>
    <name type="synonym">Gelatoporia subvermispora</name>
    <dbReference type="NCBI Taxonomy" id="914234"/>
    <lineage>
        <taxon>Eukaryota</taxon>
        <taxon>Fungi</taxon>
        <taxon>Dikarya</taxon>
        <taxon>Basidiomycota</taxon>
        <taxon>Agaricomycotina</taxon>
        <taxon>Agaricomycetes</taxon>
        <taxon>Polyporales</taxon>
        <taxon>Gelatoporiaceae</taxon>
        <taxon>Gelatoporia</taxon>
    </lineage>
</organism>
<evidence type="ECO:0000313" key="3">
    <source>
        <dbReference type="Proteomes" id="UP000016930"/>
    </source>
</evidence>
<accession>M2Q3R7</accession>
<reference evidence="2 3" key="1">
    <citation type="journal article" date="2012" name="Proc. Natl. Acad. Sci. U.S.A.">
        <title>Comparative genomics of Ceriporiopsis subvermispora and Phanerochaete chrysosporium provide insight into selective ligninolysis.</title>
        <authorList>
            <person name="Fernandez-Fueyo E."/>
            <person name="Ruiz-Duenas F.J."/>
            <person name="Ferreira P."/>
            <person name="Floudas D."/>
            <person name="Hibbett D.S."/>
            <person name="Canessa P."/>
            <person name="Larrondo L.F."/>
            <person name="James T.Y."/>
            <person name="Seelenfreund D."/>
            <person name="Lobos S."/>
            <person name="Polanco R."/>
            <person name="Tello M."/>
            <person name="Honda Y."/>
            <person name="Watanabe T."/>
            <person name="Watanabe T."/>
            <person name="Ryu J.S."/>
            <person name="Kubicek C.P."/>
            <person name="Schmoll M."/>
            <person name="Gaskell J."/>
            <person name="Hammel K.E."/>
            <person name="St John F.J."/>
            <person name="Vanden Wymelenberg A."/>
            <person name="Sabat G."/>
            <person name="Splinter BonDurant S."/>
            <person name="Syed K."/>
            <person name="Yadav J.S."/>
            <person name="Doddapaneni H."/>
            <person name="Subramanian V."/>
            <person name="Lavin J.L."/>
            <person name="Oguiza J.A."/>
            <person name="Perez G."/>
            <person name="Pisabarro A.G."/>
            <person name="Ramirez L."/>
            <person name="Santoyo F."/>
            <person name="Master E."/>
            <person name="Coutinho P.M."/>
            <person name="Henrissat B."/>
            <person name="Lombard V."/>
            <person name="Magnuson J.K."/>
            <person name="Kuees U."/>
            <person name="Hori C."/>
            <person name="Igarashi K."/>
            <person name="Samejima M."/>
            <person name="Held B.W."/>
            <person name="Barry K.W."/>
            <person name="LaButti K.M."/>
            <person name="Lapidus A."/>
            <person name="Lindquist E.A."/>
            <person name="Lucas S.M."/>
            <person name="Riley R."/>
            <person name="Salamov A.A."/>
            <person name="Hoffmeister D."/>
            <person name="Schwenk D."/>
            <person name="Hadar Y."/>
            <person name="Yarden O."/>
            <person name="de Vries R.P."/>
            <person name="Wiebenga A."/>
            <person name="Stenlid J."/>
            <person name="Eastwood D."/>
            <person name="Grigoriev I.V."/>
            <person name="Berka R.M."/>
            <person name="Blanchette R.A."/>
            <person name="Kersten P."/>
            <person name="Martinez A.T."/>
            <person name="Vicuna R."/>
            <person name="Cullen D."/>
        </authorList>
    </citation>
    <scope>NUCLEOTIDE SEQUENCE [LARGE SCALE GENOMIC DNA]</scope>
    <source>
        <strain evidence="2 3">B</strain>
    </source>
</reference>
<evidence type="ECO:0008006" key="4">
    <source>
        <dbReference type="Google" id="ProtNLM"/>
    </source>
</evidence>
<feature type="region of interest" description="Disordered" evidence="1">
    <location>
        <begin position="1"/>
        <end position="27"/>
    </location>
</feature>
<dbReference type="STRING" id="914234.M2Q3R7"/>
<evidence type="ECO:0000313" key="2">
    <source>
        <dbReference type="EMBL" id="EMD31418.1"/>
    </source>
</evidence>
<feature type="region of interest" description="Disordered" evidence="1">
    <location>
        <begin position="348"/>
        <end position="373"/>
    </location>
</feature>
<proteinExistence type="predicted"/>
<feature type="compositionally biased region" description="Acidic residues" evidence="1">
    <location>
        <begin position="520"/>
        <end position="534"/>
    </location>
</feature>
<dbReference type="Gene3D" id="1.25.40.10">
    <property type="entry name" value="Tetratricopeptide repeat domain"/>
    <property type="match status" value="1"/>
</dbReference>
<sequence length="888" mass="100264">MLEDEENDGHDREEVDENDDYILGPRIPGTPQTKVERYLRMRARGRTLFPSNWYQNMRLFFELSDEALDNGQQELVPALLEDVKENASVCSYDNRRAIVERFIRLYEKTYISKADVLSVFQIIDRDEDLEHLLPESFRVRGIYKLIGQYPTPDLDIKIYPYFVPGLLQMLPYERDATYASHCKTLWPLFAITLDYATVGRQRAALEIFQRLVQTNHLATSAVHRSDLRSDDFVTIVLSAMTRSCLAWNWRRRAFALVLRALQLSAPPLAPPLVAHVMWVLRALLDAAADRDDLRLAANALVMLFDRAAPHLVDEDTVQLFYEHARRLDELPLLEELFNAALRAYELEDGPPAPDADADADADPDARPPGPRPPLGAGLVRFLEFLVLERRNVHLARRLAQQVAAAEIDVPAPLRGRLVALAAEYGFAGDARRLWERWTAAPAPERDFVAGSPGTMLKMVSLYANLIRRAVEDNRGVHMGATVNRRRRSRFIGRHRKLEVDEGEAELGAGEEGEGKVVEGESTEAEEADAGEEAPADGASEADVTAEDLDAQSVSSAKAFNWLRPRDPPEPGELEQKAIEGVWKAMEELALPEEWDEGWEVFDTKVDEHLLDLRAFAERVLNEFKYRHASLTELDHFALGALARAHFMLGKVRMGFEVFLVISKIGAKYDMYDVNIALSALASRSPHTAARLMKRMQDSGLKLNAVSYGTVIHQAILHEDMALVKQLFRRAYDSGIKQLSFKTLGTLLRAAISTQTDAAVSLDSAEEVLDLLLDRNSVPTTNMGRDCVVAALQADHPIMAYRFWKMMLKGKVEWDDEMQTRTRALIARRIKDHTRLGFLDPDRARVMLGQLREDDASVTRRRYQRAQPLKPGGARIVARARRGGHGRAR</sequence>
<dbReference type="HOGENOM" id="CLU_014400_0_0_1"/>
<protein>
    <recommendedName>
        <fullName evidence="4">Pentacotripeptide-repeat region of PRORP domain-containing protein</fullName>
    </recommendedName>
</protein>
<keyword evidence="3" id="KW-1185">Reference proteome</keyword>
<dbReference type="InterPro" id="IPR011990">
    <property type="entry name" value="TPR-like_helical_dom_sf"/>
</dbReference>
<dbReference type="Proteomes" id="UP000016930">
    <property type="component" value="Unassembled WGS sequence"/>
</dbReference>
<feature type="region of interest" description="Disordered" evidence="1">
    <location>
        <begin position="501"/>
        <end position="551"/>
    </location>
</feature>
<evidence type="ECO:0000256" key="1">
    <source>
        <dbReference type="SAM" id="MobiDB-lite"/>
    </source>
</evidence>
<feature type="region of interest" description="Disordered" evidence="1">
    <location>
        <begin position="868"/>
        <end position="888"/>
    </location>
</feature>
<name>M2Q3R7_CERS8</name>
<feature type="compositionally biased region" description="Acidic residues" evidence="1">
    <location>
        <begin position="1"/>
        <end position="20"/>
    </location>
</feature>
<dbReference type="EMBL" id="KB445819">
    <property type="protein sequence ID" value="EMD31418.1"/>
    <property type="molecule type" value="Genomic_DNA"/>
</dbReference>
<dbReference type="AlphaFoldDB" id="M2Q3R7"/>
<gene>
    <name evidence="2" type="ORF">CERSUDRAFT_100442</name>
</gene>